<evidence type="ECO:0000259" key="1">
    <source>
        <dbReference type="Pfam" id="PF03364"/>
    </source>
</evidence>
<dbReference type="RefSeq" id="WP_169325392.1">
    <property type="nucleotide sequence ID" value="NZ_JABCJJ010000021.1"/>
</dbReference>
<dbReference type="Pfam" id="PF03364">
    <property type="entry name" value="Polyketide_cyc"/>
    <property type="match status" value="1"/>
</dbReference>
<evidence type="ECO:0000313" key="2">
    <source>
        <dbReference type="EMBL" id="NMR21015.1"/>
    </source>
</evidence>
<dbReference type="Gene3D" id="3.30.530.20">
    <property type="match status" value="1"/>
</dbReference>
<reference evidence="2 3" key="1">
    <citation type="submission" date="2020-04" db="EMBL/GenBank/DDBJ databases">
        <title>Sequencing and Assembly of C. fimi.</title>
        <authorList>
            <person name="Ramsey A.R."/>
        </authorList>
    </citation>
    <scope>NUCLEOTIDE SEQUENCE [LARGE SCALE GENOMIC DNA]</scope>
    <source>
        <strain evidence="2 3">SB</strain>
    </source>
</reference>
<dbReference type="SUPFAM" id="SSF55961">
    <property type="entry name" value="Bet v1-like"/>
    <property type="match status" value="1"/>
</dbReference>
<name>A0A7Y0QI66_CELFI</name>
<keyword evidence="3" id="KW-1185">Reference proteome</keyword>
<sequence>MTTKVEKSVMVNVPVSVAYNQWTQFEEFPHFMGGVKRVTQLSDDRLKWVAEIAGVKREWEARILEQAADRKVAWAATEGATNAGAVTFEDVGGGQTQVHLSLEYEPEGLVEKVGDKLHVVEKQAEGDLERFKAFIEAEGYATGAWRGTVGAGGGVGTPGVDDAAASRGDKGKAGISGTAAAAGLGVAAAAAAAVAGATKASSSDEVTEVDVAYVSEPTEPVVVVDEVEAVDVPITQTEDVLPDDQSRL</sequence>
<evidence type="ECO:0000313" key="3">
    <source>
        <dbReference type="Proteomes" id="UP000562124"/>
    </source>
</evidence>
<dbReference type="InterPro" id="IPR005031">
    <property type="entry name" value="COQ10_START"/>
</dbReference>
<dbReference type="Proteomes" id="UP000562124">
    <property type="component" value="Unassembled WGS sequence"/>
</dbReference>
<dbReference type="PANTHER" id="PTHR33824:SF7">
    <property type="entry name" value="POLYKETIDE CYCLASE_DEHYDRASE AND LIPID TRANSPORT SUPERFAMILY PROTEIN"/>
    <property type="match status" value="1"/>
</dbReference>
<dbReference type="InterPro" id="IPR047137">
    <property type="entry name" value="ORF3"/>
</dbReference>
<dbReference type="PANTHER" id="PTHR33824">
    <property type="entry name" value="POLYKETIDE CYCLASE/DEHYDRASE AND LIPID TRANSPORT SUPERFAMILY PROTEIN"/>
    <property type="match status" value="1"/>
</dbReference>
<organism evidence="2 3">
    <name type="scientific">Cellulomonas fimi</name>
    <dbReference type="NCBI Taxonomy" id="1708"/>
    <lineage>
        <taxon>Bacteria</taxon>
        <taxon>Bacillati</taxon>
        <taxon>Actinomycetota</taxon>
        <taxon>Actinomycetes</taxon>
        <taxon>Micrococcales</taxon>
        <taxon>Cellulomonadaceae</taxon>
        <taxon>Cellulomonas</taxon>
    </lineage>
</organism>
<proteinExistence type="predicted"/>
<feature type="domain" description="Coenzyme Q-binding protein COQ10 START" evidence="1">
    <location>
        <begin position="11"/>
        <end position="130"/>
    </location>
</feature>
<comment type="caution">
    <text evidence="2">The sequence shown here is derived from an EMBL/GenBank/DDBJ whole genome shotgun (WGS) entry which is preliminary data.</text>
</comment>
<dbReference type="CDD" id="cd07817">
    <property type="entry name" value="SRPBCC_8"/>
    <property type="match status" value="1"/>
</dbReference>
<gene>
    <name evidence="2" type="ORF">HIR71_12430</name>
</gene>
<accession>A0A7Y0QI66</accession>
<protein>
    <submittedName>
        <fullName evidence="2">SRPBCC family protein</fullName>
    </submittedName>
</protein>
<dbReference type="EMBL" id="JABCJJ010000021">
    <property type="protein sequence ID" value="NMR21015.1"/>
    <property type="molecule type" value="Genomic_DNA"/>
</dbReference>
<dbReference type="AlphaFoldDB" id="A0A7Y0QI66"/>
<dbReference type="InterPro" id="IPR023393">
    <property type="entry name" value="START-like_dom_sf"/>
</dbReference>